<feature type="domain" description="Response regulatory" evidence="4">
    <location>
        <begin position="2"/>
        <end position="116"/>
    </location>
</feature>
<keyword evidence="2" id="KW-0902">Two-component regulatory system</keyword>
<dbReference type="PANTHER" id="PTHR44591">
    <property type="entry name" value="STRESS RESPONSE REGULATOR PROTEIN 1"/>
    <property type="match status" value="1"/>
</dbReference>
<dbReference type="Pfam" id="PF00072">
    <property type="entry name" value="Response_reg"/>
    <property type="match status" value="2"/>
</dbReference>
<dbReference type="CDD" id="cd00156">
    <property type="entry name" value="REC"/>
    <property type="match status" value="1"/>
</dbReference>
<dbReference type="Proteomes" id="UP000809273">
    <property type="component" value="Unassembled WGS sequence"/>
</dbReference>
<feature type="modified residue" description="4-aspartylphosphate" evidence="3">
    <location>
        <position position="51"/>
    </location>
</feature>
<dbReference type="InterPro" id="IPR011006">
    <property type="entry name" value="CheY-like_superfamily"/>
</dbReference>
<proteinExistence type="predicted"/>
<dbReference type="AlphaFoldDB" id="A0A9D8KFF9"/>
<dbReference type="InterPro" id="IPR050595">
    <property type="entry name" value="Bact_response_regulator"/>
</dbReference>
<comment type="caution">
    <text evidence="5">The sequence shown here is derived from an EMBL/GenBank/DDBJ whole genome shotgun (WGS) entry which is preliminary data.</text>
</comment>
<dbReference type="PANTHER" id="PTHR44591:SF14">
    <property type="entry name" value="PROTEIN PILG"/>
    <property type="match status" value="1"/>
</dbReference>
<gene>
    <name evidence="5" type="ORF">JW984_07540</name>
</gene>
<reference evidence="5" key="1">
    <citation type="journal article" date="2021" name="Environ. Microbiol.">
        <title>Genomic characterization of three novel Desulfobacterota classes expand the metabolic and phylogenetic diversity of the phylum.</title>
        <authorList>
            <person name="Murphy C.L."/>
            <person name="Biggerstaff J."/>
            <person name="Eichhorn A."/>
            <person name="Ewing E."/>
            <person name="Shahan R."/>
            <person name="Soriano D."/>
            <person name="Stewart S."/>
            <person name="VanMol K."/>
            <person name="Walker R."/>
            <person name="Walters P."/>
            <person name="Elshahed M.S."/>
            <person name="Youssef N.H."/>
        </authorList>
    </citation>
    <scope>NUCLEOTIDE SEQUENCE</scope>
    <source>
        <strain evidence="5">Zod_Metabat.24</strain>
    </source>
</reference>
<evidence type="ECO:0000259" key="4">
    <source>
        <dbReference type="PROSITE" id="PS50110"/>
    </source>
</evidence>
<keyword evidence="1 3" id="KW-0597">Phosphoprotein</keyword>
<dbReference type="SUPFAM" id="SSF52172">
    <property type="entry name" value="CheY-like"/>
    <property type="match status" value="2"/>
</dbReference>
<dbReference type="GO" id="GO:0000160">
    <property type="term" value="P:phosphorelay signal transduction system"/>
    <property type="evidence" value="ECO:0007669"/>
    <property type="project" value="UniProtKB-KW"/>
</dbReference>
<feature type="domain" description="Response regulatory" evidence="4">
    <location>
        <begin position="140"/>
        <end position="255"/>
    </location>
</feature>
<dbReference type="SMART" id="SM00448">
    <property type="entry name" value="REC"/>
    <property type="match status" value="2"/>
</dbReference>
<feature type="modified residue" description="4-aspartylphosphate" evidence="3">
    <location>
        <position position="190"/>
    </location>
</feature>
<dbReference type="PROSITE" id="PS50110">
    <property type="entry name" value="RESPONSE_REGULATORY"/>
    <property type="match status" value="2"/>
</dbReference>
<dbReference type="EMBL" id="JAFGIX010000035">
    <property type="protein sequence ID" value="MBN1573030.1"/>
    <property type="molecule type" value="Genomic_DNA"/>
</dbReference>
<evidence type="ECO:0000256" key="1">
    <source>
        <dbReference type="ARBA" id="ARBA00022553"/>
    </source>
</evidence>
<reference evidence="5" key="2">
    <citation type="submission" date="2021-01" db="EMBL/GenBank/DDBJ databases">
        <authorList>
            <person name="Hahn C.R."/>
            <person name="Youssef N.H."/>
            <person name="Elshahed M."/>
        </authorList>
    </citation>
    <scope>NUCLEOTIDE SEQUENCE</scope>
    <source>
        <strain evidence="5">Zod_Metabat.24</strain>
    </source>
</reference>
<evidence type="ECO:0000313" key="6">
    <source>
        <dbReference type="Proteomes" id="UP000809273"/>
    </source>
</evidence>
<protein>
    <submittedName>
        <fullName evidence="5">Response regulator</fullName>
    </submittedName>
</protein>
<dbReference type="InterPro" id="IPR001789">
    <property type="entry name" value="Sig_transdc_resp-reg_receiver"/>
</dbReference>
<accession>A0A9D8KFF9</accession>
<name>A0A9D8KFF9_9DELT</name>
<dbReference type="Gene3D" id="3.40.50.2300">
    <property type="match status" value="2"/>
</dbReference>
<sequence length="267" mass="30171">MKILIVDDEPTIRDYLEEVFKEMGHEVASVSDGYDAIDYVREHDVNLAYVDVKMPGIDGFETFKRLREIDPKIGGVMISGNAVEKMMDTSIQRGVYVCLKKPMSIDKLEEINKAYENIRIPLEFVYKKKGLSEDEISGAKILIADDEEGIRKIIQDVLNESGFSNIDMAENGQEAIDKFNEKRHDTIILDIKMPIVHGVDVLRHVKALSPDSEVIIISGAADKDSAIAAVKLGAYDYIEKPFEVDTLLRIISRAVEKRLLNRLKENQ</sequence>
<evidence type="ECO:0000313" key="5">
    <source>
        <dbReference type="EMBL" id="MBN1573030.1"/>
    </source>
</evidence>
<organism evidence="5 6">
    <name type="scientific">Candidatus Zymogenus saltonus</name>
    <dbReference type="NCBI Taxonomy" id="2844893"/>
    <lineage>
        <taxon>Bacteria</taxon>
        <taxon>Deltaproteobacteria</taxon>
        <taxon>Candidatus Zymogenia</taxon>
        <taxon>Candidatus Zymogeniales</taxon>
        <taxon>Candidatus Zymogenaceae</taxon>
        <taxon>Candidatus Zymogenus</taxon>
    </lineage>
</organism>
<evidence type="ECO:0000256" key="2">
    <source>
        <dbReference type="ARBA" id="ARBA00023012"/>
    </source>
</evidence>
<evidence type="ECO:0000256" key="3">
    <source>
        <dbReference type="PROSITE-ProRule" id="PRU00169"/>
    </source>
</evidence>